<dbReference type="SUPFAM" id="SSF49764">
    <property type="entry name" value="HSP20-like chaperones"/>
    <property type="match status" value="1"/>
</dbReference>
<dbReference type="PROSITE" id="PS01031">
    <property type="entry name" value="SHSP"/>
    <property type="match status" value="1"/>
</dbReference>
<evidence type="ECO:0000256" key="5">
    <source>
        <dbReference type="SAM" id="SignalP"/>
    </source>
</evidence>
<feature type="signal peptide" evidence="5">
    <location>
        <begin position="1"/>
        <end position="20"/>
    </location>
</feature>
<dbReference type="Pfam" id="PF00011">
    <property type="entry name" value="HSP20"/>
    <property type="match status" value="1"/>
</dbReference>
<comment type="similarity">
    <text evidence="2 3">Belongs to the small heat shock protein (HSP20) family.</text>
</comment>
<dbReference type="Gene3D" id="2.60.40.790">
    <property type="match status" value="1"/>
</dbReference>
<evidence type="ECO:0000256" key="4">
    <source>
        <dbReference type="SAM" id="MobiDB-lite"/>
    </source>
</evidence>
<keyword evidence="5" id="KW-0732">Signal</keyword>
<evidence type="ECO:0000259" key="6">
    <source>
        <dbReference type="PROSITE" id="PS01031"/>
    </source>
</evidence>
<feature type="domain" description="SHSP" evidence="6">
    <location>
        <begin position="60"/>
        <end position="127"/>
    </location>
</feature>
<proteinExistence type="inferred from homology"/>
<evidence type="ECO:0000256" key="2">
    <source>
        <dbReference type="PROSITE-ProRule" id="PRU00285"/>
    </source>
</evidence>
<evidence type="ECO:0000256" key="3">
    <source>
        <dbReference type="RuleBase" id="RU003616"/>
    </source>
</evidence>
<feature type="region of interest" description="Disordered" evidence="4">
    <location>
        <begin position="107"/>
        <end position="127"/>
    </location>
</feature>
<dbReference type="Proteomes" id="UP001386955">
    <property type="component" value="Unassembled WGS sequence"/>
</dbReference>
<evidence type="ECO:0000313" key="8">
    <source>
        <dbReference type="Proteomes" id="UP001386955"/>
    </source>
</evidence>
<dbReference type="EMBL" id="JAYMYS010000005">
    <property type="protein sequence ID" value="KAK7391781.1"/>
    <property type="molecule type" value="Genomic_DNA"/>
</dbReference>
<feature type="chain" id="PRO_5043025957" description="SHSP domain-containing protein" evidence="5">
    <location>
        <begin position="21"/>
        <end position="127"/>
    </location>
</feature>
<comment type="caution">
    <text evidence="7">The sequence shown here is derived from an EMBL/GenBank/DDBJ whole genome shotgun (WGS) entry which is preliminary data.</text>
</comment>
<dbReference type="AlphaFoldDB" id="A0AAN9S9H3"/>
<reference evidence="7 8" key="1">
    <citation type="submission" date="2024-01" db="EMBL/GenBank/DDBJ databases">
        <title>The genomes of 5 underutilized Papilionoideae crops provide insights into root nodulation and disease resistanc.</title>
        <authorList>
            <person name="Jiang F."/>
        </authorList>
    </citation>
    <scope>NUCLEOTIDE SEQUENCE [LARGE SCALE GENOMIC DNA]</scope>
    <source>
        <strain evidence="7">DUOXIRENSHENG_FW03</strain>
        <tissue evidence="7">Leaves</tissue>
    </source>
</reference>
<sequence>MRLQQLNLLFLLLFLAKANGYMLPFIDLPSSLLTNLWYDNFPDPFCGLEQIPFGVDKDEPSMTMSLARVDLKEMSKGHVIMLDVPRLNREEIEIEVEENKVLIMNGERKKEEEKKGDHWHRVERSYG</sequence>
<evidence type="ECO:0000256" key="1">
    <source>
        <dbReference type="ARBA" id="ARBA00023016"/>
    </source>
</evidence>
<keyword evidence="8" id="KW-1185">Reference proteome</keyword>
<dbReference type="InterPro" id="IPR008978">
    <property type="entry name" value="HSP20-like_chaperone"/>
</dbReference>
<dbReference type="PANTHER" id="PTHR11527">
    <property type="entry name" value="HEAT-SHOCK PROTEIN 20 FAMILY MEMBER"/>
    <property type="match status" value="1"/>
</dbReference>
<name>A0AAN9S9H3_PSOTE</name>
<evidence type="ECO:0000313" key="7">
    <source>
        <dbReference type="EMBL" id="KAK7391781.1"/>
    </source>
</evidence>
<protein>
    <recommendedName>
        <fullName evidence="6">SHSP domain-containing protein</fullName>
    </recommendedName>
</protein>
<dbReference type="InterPro" id="IPR031107">
    <property type="entry name" value="Small_HSP"/>
</dbReference>
<keyword evidence="1" id="KW-0346">Stress response</keyword>
<accession>A0AAN9S9H3</accession>
<gene>
    <name evidence="7" type="ORF">VNO78_20202</name>
</gene>
<dbReference type="InterPro" id="IPR002068">
    <property type="entry name" value="A-crystallin/Hsp20_dom"/>
</dbReference>
<organism evidence="7 8">
    <name type="scientific">Psophocarpus tetragonolobus</name>
    <name type="common">Winged bean</name>
    <name type="synonym">Dolichos tetragonolobus</name>
    <dbReference type="NCBI Taxonomy" id="3891"/>
    <lineage>
        <taxon>Eukaryota</taxon>
        <taxon>Viridiplantae</taxon>
        <taxon>Streptophyta</taxon>
        <taxon>Embryophyta</taxon>
        <taxon>Tracheophyta</taxon>
        <taxon>Spermatophyta</taxon>
        <taxon>Magnoliopsida</taxon>
        <taxon>eudicotyledons</taxon>
        <taxon>Gunneridae</taxon>
        <taxon>Pentapetalae</taxon>
        <taxon>rosids</taxon>
        <taxon>fabids</taxon>
        <taxon>Fabales</taxon>
        <taxon>Fabaceae</taxon>
        <taxon>Papilionoideae</taxon>
        <taxon>50 kb inversion clade</taxon>
        <taxon>NPAAA clade</taxon>
        <taxon>indigoferoid/millettioid clade</taxon>
        <taxon>Phaseoleae</taxon>
        <taxon>Psophocarpus</taxon>
    </lineage>
</organism>